<proteinExistence type="predicted"/>
<organism evidence="2 3">
    <name type="scientific">Pseudoalteromonas neustonica</name>
    <dbReference type="NCBI Taxonomy" id="1840331"/>
    <lineage>
        <taxon>Bacteria</taxon>
        <taxon>Pseudomonadati</taxon>
        <taxon>Pseudomonadota</taxon>
        <taxon>Gammaproteobacteria</taxon>
        <taxon>Alteromonadales</taxon>
        <taxon>Pseudoalteromonadaceae</taxon>
        <taxon>Pseudoalteromonas</taxon>
    </lineage>
</organism>
<gene>
    <name evidence="2" type="ORF">FQP85_08375</name>
</gene>
<reference evidence="2 3" key="1">
    <citation type="submission" date="2019-07" db="EMBL/GenBank/DDBJ databases">
        <title>Diversity of Bacteria from Kongsfjorden, Arctic.</title>
        <authorList>
            <person name="Yu Y."/>
        </authorList>
    </citation>
    <scope>NUCLEOTIDE SEQUENCE [LARGE SCALE GENOMIC DNA]</scope>
    <source>
        <strain evidence="2 3">SM1927</strain>
    </source>
</reference>
<sequence>MARGNKIERLPDHLRENLREMLATKQHTCQQIADAINEELAALSGVQTDVESIDDNTVWREKKRIESIADEIRRSQAYVESLSKQCDLTSIGDTGRVLMSLLQSAAFKTTSSLMGGEDPIDAETLNDLVLAVARLQRSANHNADLEKQIAEKARKQAIEEAAKAVQDGAKERGLTADEAQFWREKVLGLHAGKGER</sequence>
<protein>
    <submittedName>
        <fullName evidence="2">DUF3486 family protein</fullName>
    </submittedName>
</protein>
<evidence type="ECO:0000256" key="1">
    <source>
        <dbReference type="SAM" id="Coils"/>
    </source>
</evidence>
<dbReference type="Pfam" id="PF11985">
    <property type="entry name" value="Phage_Mu_Gp27"/>
    <property type="match status" value="1"/>
</dbReference>
<keyword evidence="3" id="KW-1185">Reference proteome</keyword>
<dbReference type="InterPro" id="IPR021874">
    <property type="entry name" value="Phage_Mu_Gp27"/>
</dbReference>
<evidence type="ECO:0000313" key="2">
    <source>
        <dbReference type="EMBL" id="TVU83781.1"/>
    </source>
</evidence>
<feature type="coiled-coil region" evidence="1">
    <location>
        <begin position="135"/>
        <end position="167"/>
    </location>
</feature>
<accession>A0ABY3FE90</accession>
<comment type="caution">
    <text evidence="2">The sequence shown here is derived from an EMBL/GenBank/DDBJ whole genome shotgun (WGS) entry which is preliminary data.</text>
</comment>
<evidence type="ECO:0000313" key="3">
    <source>
        <dbReference type="Proteomes" id="UP000317938"/>
    </source>
</evidence>
<dbReference type="Proteomes" id="UP000317938">
    <property type="component" value="Unassembled WGS sequence"/>
</dbReference>
<name>A0ABY3FE90_9GAMM</name>
<dbReference type="RefSeq" id="WP_145236423.1">
    <property type="nucleotide sequence ID" value="NZ_VNFF01000007.1"/>
</dbReference>
<dbReference type="EMBL" id="VNFF01000007">
    <property type="protein sequence ID" value="TVU83781.1"/>
    <property type="molecule type" value="Genomic_DNA"/>
</dbReference>
<keyword evidence="1" id="KW-0175">Coiled coil</keyword>